<evidence type="ECO:0000256" key="7">
    <source>
        <dbReference type="ARBA" id="ARBA00023157"/>
    </source>
</evidence>
<evidence type="ECO:0000256" key="3">
    <source>
        <dbReference type="ARBA" id="ARBA00022694"/>
    </source>
</evidence>
<evidence type="ECO:0000256" key="2">
    <source>
        <dbReference type="ARBA" id="ARBA00022679"/>
    </source>
</evidence>
<sequence>MAKKRVIAAMSGGVDSCVAASMLCEQGFEVIGVTMKLHECSDTGTSPSCCGVDGILKAAAAAGKLGMRHYVYDCVKDFEELILKPSWEEYANGRTPSPCLHCNEKVKFGLLMKFADELNADYIATGHYSRIQTDENGVTCLMRGLDANKDQSYFLAGLTTDQLKRILFPLGEMTKPQVREYARIHDIPSAESPESQDACLVGTFGSFSEMLRHRFKGEPKKGIVVDEEGKKIAPHEGIHRFTVGQRRGLNLNTHKTYWVKGIRAEDSTVVVTDKSDNVQGRGLTADGMVTAYEYENGQTVPCQAQVRYRQKPAKAVYTSLGGGNGRVDFIEPVSAIAPGQAVVIYDGEKVLGRGRIITSY</sequence>
<proteinExistence type="inferred from homology"/>
<dbReference type="Pfam" id="PF03054">
    <property type="entry name" value="tRNA_Me_trans"/>
    <property type="match status" value="1"/>
</dbReference>
<evidence type="ECO:0000259" key="10">
    <source>
        <dbReference type="Pfam" id="PF20258"/>
    </source>
</evidence>
<keyword evidence="9" id="KW-0963">Cytoplasm</keyword>
<comment type="subcellular location">
    <subcellularLocation>
        <location evidence="9">Cytoplasm</location>
    </subcellularLocation>
</comment>
<comment type="caution">
    <text evidence="9">Lacks conserved residue(s) required for the propagation of feature annotation.</text>
</comment>
<dbReference type="Pfam" id="PF20259">
    <property type="entry name" value="tRNA_Me_trans_M"/>
    <property type="match status" value="1"/>
</dbReference>
<dbReference type="PANTHER" id="PTHR11933:SF5">
    <property type="entry name" value="MITOCHONDRIAL TRNA-SPECIFIC 2-THIOURIDYLASE 1"/>
    <property type="match status" value="1"/>
</dbReference>
<reference evidence="12 13" key="1">
    <citation type="submission" date="2019-03" db="EMBL/GenBank/DDBJ databases">
        <title>Genomic Encyclopedia of Type Strains, Phase IV (KMG-IV): sequencing the most valuable type-strain genomes for metagenomic binning, comparative biology and taxonomic classification.</title>
        <authorList>
            <person name="Goeker M."/>
        </authorList>
    </citation>
    <scope>NUCLEOTIDE SEQUENCE [LARGE SCALE GENOMIC DNA]</scope>
    <source>
        <strain evidence="12 13">DSM 24984</strain>
    </source>
</reference>
<dbReference type="NCBIfam" id="NF001138">
    <property type="entry name" value="PRK00143.1"/>
    <property type="match status" value="1"/>
</dbReference>
<keyword evidence="6 9" id="KW-0694">RNA-binding</keyword>
<name>A0A4R1K7U9_9BACT</name>
<feature type="region of interest" description="Interaction with tRNA" evidence="9">
    <location>
        <begin position="149"/>
        <end position="151"/>
    </location>
</feature>
<dbReference type="GO" id="GO:0000049">
    <property type="term" value="F:tRNA binding"/>
    <property type="evidence" value="ECO:0007669"/>
    <property type="project" value="UniProtKB-KW"/>
</dbReference>
<dbReference type="OrthoDB" id="9800696at2"/>
<feature type="active site" description="Cysteine persulfide intermediate" evidence="9">
    <location>
        <position position="199"/>
    </location>
</feature>
<evidence type="ECO:0000256" key="6">
    <source>
        <dbReference type="ARBA" id="ARBA00022884"/>
    </source>
</evidence>
<evidence type="ECO:0000256" key="1">
    <source>
        <dbReference type="ARBA" id="ARBA00022555"/>
    </source>
</evidence>
<dbReference type="EC" id="2.8.1.13" evidence="9"/>
<dbReference type="SUPFAM" id="SSF52402">
    <property type="entry name" value="Adenine nucleotide alpha hydrolases-like"/>
    <property type="match status" value="1"/>
</dbReference>
<feature type="site" description="Interaction with tRNA" evidence="9">
    <location>
        <position position="340"/>
    </location>
</feature>
<dbReference type="RefSeq" id="WP_132874036.1">
    <property type="nucleotide sequence ID" value="NZ_SMGG01000005.1"/>
</dbReference>
<dbReference type="Gene3D" id="2.40.30.10">
    <property type="entry name" value="Translation factors"/>
    <property type="match status" value="1"/>
</dbReference>
<organism evidence="12 13">
    <name type="scientific">Seleniivibrio woodruffii</name>
    <dbReference type="NCBI Taxonomy" id="1078050"/>
    <lineage>
        <taxon>Bacteria</taxon>
        <taxon>Pseudomonadati</taxon>
        <taxon>Deferribacterota</taxon>
        <taxon>Deferribacteres</taxon>
        <taxon>Deferribacterales</taxon>
        <taxon>Geovibrionaceae</taxon>
        <taxon>Seleniivibrio</taxon>
    </lineage>
</organism>
<dbReference type="GO" id="GO:0005524">
    <property type="term" value="F:ATP binding"/>
    <property type="evidence" value="ECO:0007669"/>
    <property type="project" value="UniProtKB-KW"/>
</dbReference>
<keyword evidence="5 9" id="KW-0067">ATP-binding</keyword>
<feature type="binding site" evidence="9">
    <location>
        <position position="35"/>
    </location>
    <ligand>
        <name>ATP</name>
        <dbReference type="ChEBI" id="CHEBI:30616"/>
    </ligand>
</feature>
<evidence type="ECO:0000256" key="9">
    <source>
        <dbReference type="HAMAP-Rule" id="MF_00144"/>
    </source>
</evidence>
<evidence type="ECO:0000256" key="8">
    <source>
        <dbReference type="ARBA" id="ARBA00051542"/>
    </source>
</evidence>
<feature type="site" description="Interaction with tRNA" evidence="9">
    <location>
        <position position="127"/>
    </location>
</feature>
<gene>
    <name evidence="9" type="primary">mnmA</name>
    <name evidence="12" type="ORF">C8D98_2050</name>
</gene>
<feature type="domain" description="tRNA-specific 2-thiouridylase MnmA-like central" evidence="11">
    <location>
        <begin position="218"/>
        <end position="272"/>
    </location>
</feature>
<feature type="binding site" evidence="9">
    <location>
        <begin position="9"/>
        <end position="16"/>
    </location>
    <ligand>
        <name>ATP</name>
        <dbReference type="ChEBI" id="CHEBI:30616"/>
    </ligand>
</feature>
<dbReference type="GO" id="GO:0032259">
    <property type="term" value="P:methylation"/>
    <property type="evidence" value="ECO:0007669"/>
    <property type="project" value="UniProtKB-KW"/>
</dbReference>
<accession>A0A4R1K7U9</accession>
<dbReference type="InterPro" id="IPR014729">
    <property type="entry name" value="Rossmann-like_a/b/a_fold"/>
</dbReference>
<evidence type="ECO:0000313" key="12">
    <source>
        <dbReference type="EMBL" id="TCK59883.1"/>
    </source>
</evidence>
<dbReference type="GO" id="GO:0008168">
    <property type="term" value="F:methyltransferase activity"/>
    <property type="evidence" value="ECO:0007669"/>
    <property type="project" value="UniProtKB-KW"/>
</dbReference>
<dbReference type="InterPro" id="IPR046885">
    <property type="entry name" value="MnmA-like_C"/>
</dbReference>
<feature type="active site" description="Nucleophile" evidence="9">
    <location>
        <position position="102"/>
    </location>
</feature>
<comment type="caution">
    <text evidence="12">The sequence shown here is derived from an EMBL/GenBank/DDBJ whole genome shotgun (WGS) entry which is preliminary data.</text>
</comment>
<dbReference type="Gene3D" id="3.40.50.620">
    <property type="entry name" value="HUPs"/>
    <property type="match status" value="1"/>
</dbReference>
<evidence type="ECO:0000256" key="5">
    <source>
        <dbReference type="ARBA" id="ARBA00022840"/>
    </source>
</evidence>
<comment type="similarity">
    <text evidence="9">Belongs to the MnmA/TRMU family.</text>
</comment>
<keyword evidence="4 9" id="KW-0547">Nucleotide-binding</keyword>
<dbReference type="Proteomes" id="UP000294614">
    <property type="component" value="Unassembled WGS sequence"/>
</dbReference>
<keyword evidence="7 9" id="KW-1015">Disulfide bond</keyword>
<keyword evidence="2 9" id="KW-0808">Transferase</keyword>
<dbReference type="Gene3D" id="2.30.30.280">
    <property type="entry name" value="Adenine nucleotide alpha hydrolases-like domains"/>
    <property type="match status" value="1"/>
</dbReference>
<keyword evidence="12" id="KW-0489">Methyltransferase</keyword>
<keyword evidence="1 9" id="KW-0820">tRNA-binding</keyword>
<dbReference type="NCBIfam" id="TIGR00420">
    <property type="entry name" value="trmU"/>
    <property type="match status" value="1"/>
</dbReference>
<dbReference type="GO" id="GO:0002143">
    <property type="term" value="P:tRNA wobble position uridine thiolation"/>
    <property type="evidence" value="ECO:0007669"/>
    <property type="project" value="TreeGrafter"/>
</dbReference>
<dbReference type="GO" id="GO:0005737">
    <property type="term" value="C:cytoplasm"/>
    <property type="evidence" value="ECO:0007669"/>
    <property type="project" value="UniProtKB-SubCell"/>
</dbReference>
<feature type="binding site" evidence="9">
    <location>
        <position position="126"/>
    </location>
    <ligand>
        <name>ATP</name>
        <dbReference type="ChEBI" id="CHEBI:30616"/>
    </ligand>
</feature>
<keyword evidence="3 9" id="KW-0819">tRNA processing</keyword>
<protein>
    <recommendedName>
        <fullName evidence="9">tRNA-specific 2-thiouridylase MnmA</fullName>
        <ecNumber evidence="9">2.8.1.13</ecNumber>
    </recommendedName>
</protein>
<feature type="domain" description="tRNA-specific 2-thiouridylase MnmA-like C-terminal" evidence="10">
    <location>
        <begin position="291"/>
        <end position="356"/>
    </location>
</feature>
<dbReference type="InterPro" id="IPR004506">
    <property type="entry name" value="MnmA-like"/>
</dbReference>
<dbReference type="AlphaFoldDB" id="A0A4R1K7U9"/>
<feature type="region of interest" description="Interaction with tRNA" evidence="9">
    <location>
        <begin position="307"/>
        <end position="308"/>
    </location>
</feature>
<dbReference type="HAMAP" id="MF_00144">
    <property type="entry name" value="tRNA_thiouridyl_MnmA"/>
    <property type="match status" value="1"/>
</dbReference>
<feature type="disulfide bond" description="Alternate" evidence="9">
    <location>
        <begin position="102"/>
        <end position="199"/>
    </location>
</feature>
<dbReference type="CDD" id="cd01998">
    <property type="entry name" value="MnmA_TRMU-like"/>
    <property type="match status" value="1"/>
</dbReference>
<evidence type="ECO:0000313" key="13">
    <source>
        <dbReference type="Proteomes" id="UP000294614"/>
    </source>
</evidence>
<dbReference type="InterPro" id="IPR046884">
    <property type="entry name" value="MnmA-like_central"/>
</dbReference>
<comment type="function">
    <text evidence="9">Catalyzes the 2-thiolation of uridine at the wobble position (U34) of tRNA, leading to the formation of s(2)U34.</text>
</comment>
<dbReference type="GO" id="GO:0103016">
    <property type="term" value="F:tRNA-uridine 2-sulfurtransferase activity"/>
    <property type="evidence" value="ECO:0007669"/>
    <property type="project" value="UniProtKB-EC"/>
</dbReference>
<dbReference type="InterPro" id="IPR023382">
    <property type="entry name" value="MnmA-like_central_sf"/>
</dbReference>
<dbReference type="Pfam" id="PF20258">
    <property type="entry name" value="tRNA_Me_trans_C"/>
    <property type="match status" value="1"/>
</dbReference>
<evidence type="ECO:0000256" key="4">
    <source>
        <dbReference type="ARBA" id="ARBA00022741"/>
    </source>
</evidence>
<comment type="catalytic activity">
    <reaction evidence="8 9">
        <text>S-sulfanyl-L-cysteinyl-[protein] + uridine(34) in tRNA + AH2 + ATP = 2-thiouridine(34) in tRNA + L-cysteinyl-[protein] + A + AMP + diphosphate + H(+)</text>
        <dbReference type="Rhea" id="RHEA:47032"/>
        <dbReference type="Rhea" id="RHEA-COMP:10131"/>
        <dbReference type="Rhea" id="RHEA-COMP:11726"/>
        <dbReference type="Rhea" id="RHEA-COMP:11727"/>
        <dbReference type="Rhea" id="RHEA-COMP:11728"/>
        <dbReference type="ChEBI" id="CHEBI:13193"/>
        <dbReference type="ChEBI" id="CHEBI:15378"/>
        <dbReference type="ChEBI" id="CHEBI:17499"/>
        <dbReference type="ChEBI" id="CHEBI:29950"/>
        <dbReference type="ChEBI" id="CHEBI:30616"/>
        <dbReference type="ChEBI" id="CHEBI:33019"/>
        <dbReference type="ChEBI" id="CHEBI:61963"/>
        <dbReference type="ChEBI" id="CHEBI:65315"/>
        <dbReference type="ChEBI" id="CHEBI:87170"/>
        <dbReference type="ChEBI" id="CHEBI:456215"/>
        <dbReference type="EC" id="2.8.1.13"/>
    </reaction>
</comment>
<keyword evidence="13" id="KW-1185">Reference proteome</keyword>
<dbReference type="EMBL" id="SMGG01000005">
    <property type="protein sequence ID" value="TCK59883.1"/>
    <property type="molecule type" value="Genomic_DNA"/>
</dbReference>
<dbReference type="PANTHER" id="PTHR11933">
    <property type="entry name" value="TRNA 5-METHYLAMINOMETHYL-2-THIOURIDYLATE -METHYLTRANSFERASE"/>
    <property type="match status" value="1"/>
</dbReference>
<evidence type="ECO:0000259" key="11">
    <source>
        <dbReference type="Pfam" id="PF20259"/>
    </source>
</evidence>